<dbReference type="InterPro" id="IPR018946">
    <property type="entry name" value="PhoD-like_MPP"/>
</dbReference>
<proteinExistence type="predicted"/>
<gene>
    <name evidence="2" type="ORF">SAMN06296036_104260</name>
</gene>
<evidence type="ECO:0000313" key="3">
    <source>
        <dbReference type="Proteomes" id="UP000192907"/>
    </source>
</evidence>
<sequence length="341" mass="38549">MDRRRFLVGASSILAGSGLVSMAKPALANASSNIDSLKDKALKKIAFGSCNRQSRAQTHWSVIEQDRPDLWIWLGDNIYGDGLSLQQRAEAWTNLKFDPNYYSLMQKTATMGTWDDHDYASNNQGKNFPDKEQSQEQFADFLGVPGDHPMRLREGVYYSETFGPYGKQTQVIMLDLRYFRGNPRYESMLGEEQWDWFENELRSSTADLIIIGSSVHLTSGITGFGLEGWNQYPKERQRLYEELEAIDVPILVLSGDRHMAEFTKRTLRNGKPIYEFMSSGLTHSTYAPLPDSGRIGRVIGSKNYGLINIDWTSQGPQLGLQIKDATRQGVAQQITPSYAYS</sequence>
<keyword evidence="3" id="KW-1185">Reference proteome</keyword>
<dbReference type="InterPro" id="IPR029052">
    <property type="entry name" value="Metallo-depent_PP-like"/>
</dbReference>
<dbReference type="STRING" id="1513793.SAMN06296036_104260"/>
<accession>A0A1Y6BM80</accession>
<dbReference type="InterPro" id="IPR006311">
    <property type="entry name" value="TAT_signal"/>
</dbReference>
<dbReference type="EMBL" id="FWZT01000004">
    <property type="protein sequence ID" value="SMF07998.1"/>
    <property type="molecule type" value="Genomic_DNA"/>
</dbReference>
<dbReference type="PANTHER" id="PTHR33987:SF1">
    <property type="entry name" value="CALCINEURIN-LIKE METALLO-PHOSPHOESTERASE SUPERFAMILY PROTEIN"/>
    <property type="match status" value="1"/>
</dbReference>
<dbReference type="SUPFAM" id="SSF56300">
    <property type="entry name" value="Metallo-dependent phosphatases"/>
    <property type="match status" value="1"/>
</dbReference>
<organism evidence="2 3">
    <name type="scientific">Pseudobacteriovorax antillogorgiicola</name>
    <dbReference type="NCBI Taxonomy" id="1513793"/>
    <lineage>
        <taxon>Bacteria</taxon>
        <taxon>Pseudomonadati</taxon>
        <taxon>Bdellovibrionota</taxon>
        <taxon>Oligoflexia</taxon>
        <taxon>Oligoflexales</taxon>
        <taxon>Pseudobacteriovoracaceae</taxon>
        <taxon>Pseudobacteriovorax</taxon>
    </lineage>
</organism>
<reference evidence="3" key="1">
    <citation type="submission" date="2017-04" db="EMBL/GenBank/DDBJ databases">
        <authorList>
            <person name="Varghese N."/>
            <person name="Submissions S."/>
        </authorList>
    </citation>
    <scope>NUCLEOTIDE SEQUENCE [LARGE SCALE GENOMIC DNA]</scope>
    <source>
        <strain evidence="3">RKEM611</strain>
    </source>
</reference>
<evidence type="ECO:0000313" key="2">
    <source>
        <dbReference type="EMBL" id="SMF07998.1"/>
    </source>
</evidence>
<name>A0A1Y6BM80_9BACT</name>
<dbReference type="CDD" id="cd07389">
    <property type="entry name" value="MPP_PhoD"/>
    <property type="match status" value="1"/>
</dbReference>
<dbReference type="OrthoDB" id="5288988at2"/>
<dbReference type="Pfam" id="PF09423">
    <property type="entry name" value="PhoD"/>
    <property type="match status" value="1"/>
</dbReference>
<dbReference type="PROSITE" id="PS51318">
    <property type="entry name" value="TAT"/>
    <property type="match status" value="1"/>
</dbReference>
<protein>
    <submittedName>
        <fullName evidence="2">Alkaline phosphatase D</fullName>
    </submittedName>
</protein>
<dbReference type="Gene3D" id="3.60.21.70">
    <property type="entry name" value="PhoD-like phosphatase"/>
    <property type="match status" value="1"/>
</dbReference>
<dbReference type="PANTHER" id="PTHR33987">
    <property type="entry name" value="CALCINEURIN-LIKE METALLO-PHOSPHOESTERASE SUPERFAMILY PROTEIN"/>
    <property type="match status" value="1"/>
</dbReference>
<dbReference type="RefSeq" id="WP_132316548.1">
    <property type="nucleotide sequence ID" value="NZ_FWZT01000004.1"/>
</dbReference>
<dbReference type="InterPro" id="IPR038607">
    <property type="entry name" value="PhoD-like_sf"/>
</dbReference>
<dbReference type="AlphaFoldDB" id="A0A1Y6BM80"/>
<feature type="domain" description="PhoD-like phosphatase metallophosphatase" evidence="1">
    <location>
        <begin position="49"/>
        <end position="286"/>
    </location>
</feature>
<dbReference type="Proteomes" id="UP000192907">
    <property type="component" value="Unassembled WGS sequence"/>
</dbReference>
<evidence type="ECO:0000259" key="1">
    <source>
        <dbReference type="Pfam" id="PF09423"/>
    </source>
</evidence>